<organism evidence="3 4">
    <name type="scientific">Vitrella brassicaformis (strain CCMP3155)</name>
    <dbReference type="NCBI Taxonomy" id="1169540"/>
    <lineage>
        <taxon>Eukaryota</taxon>
        <taxon>Sar</taxon>
        <taxon>Alveolata</taxon>
        <taxon>Colpodellida</taxon>
        <taxon>Vitrellaceae</taxon>
        <taxon>Vitrella</taxon>
    </lineage>
</organism>
<dbReference type="EMBL" id="CDMY01000368">
    <property type="protein sequence ID" value="CEM06659.1"/>
    <property type="molecule type" value="Genomic_DNA"/>
</dbReference>
<evidence type="ECO:0000313" key="3">
    <source>
        <dbReference type="EMBL" id="CEM06659.1"/>
    </source>
</evidence>
<proteinExistence type="predicted"/>
<accession>A0A0G4F4D4</accession>
<feature type="transmembrane region" description="Helical" evidence="2">
    <location>
        <begin position="71"/>
        <end position="93"/>
    </location>
</feature>
<name>A0A0G4F4D4_VITBC</name>
<keyword evidence="2" id="KW-1133">Transmembrane helix</keyword>
<dbReference type="AlphaFoldDB" id="A0A0G4F4D4"/>
<keyword evidence="4" id="KW-1185">Reference proteome</keyword>
<gene>
    <name evidence="3" type="ORF">Vbra_5716</name>
</gene>
<feature type="region of interest" description="Disordered" evidence="1">
    <location>
        <begin position="197"/>
        <end position="224"/>
    </location>
</feature>
<feature type="transmembrane region" description="Helical" evidence="2">
    <location>
        <begin position="105"/>
        <end position="127"/>
    </location>
</feature>
<dbReference type="InParanoid" id="A0A0G4F4D4"/>
<dbReference type="VEuPathDB" id="CryptoDB:Vbra_5716"/>
<protein>
    <submittedName>
        <fullName evidence="3">Uncharacterized protein</fullName>
    </submittedName>
</protein>
<evidence type="ECO:0000256" key="2">
    <source>
        <dbReference type="SAM" id="Phobius"/>
    </source>
</evidence>
<feature type="transmembrane region" description="Helical" evidence="2">
    <location>
        <begin position="42"/>
        <end position="64"/>
    </location>
</feature>
<reference evidence="3 4" key="1">
    <citation type="submission" date="2014-11" db="EMBL/GenBank/DDBJ databases">
        <authorList>
            <person name="Zhu J."/>
            <person name="Qi W."/>
            <person name="Song R."/>
        </authorList>
    </citation>
    <scope>NUCLEOTIDE SEQUENCE [LARGE SCALE GENOMIC DNA]</scope>
</reference>
<dbReference type="Proteomes" id="UP000041254">
    <property type="component" value="Unassembled WGS sequence"/>
</dbReference>
<evidence type="ECO:0000256" key="1">
    <source>
        <dbReference type="SAM" id="MobiDB-lite"/>
    </source>
</evidence>
<sequence length="258" mass="28268">MLESLPQSASIALDASYLGLASVLPDAPLVSPSLTNNLQQTILAHQLGLALSVLAASMGSLGVLVEWNAGVFIVIGLVEVLLSSWQLHFASLLSKPVVLAAALRLAIGVYNVVVPASVVLEPVLRVLSYLPMRLRRTFISPPNLTRIAYRYLANTVAKVFTLEWWLSERSDVVVKPTSAPLLSVRRLLPRLPRTGFTVRTTSNSRSNRSTSTTMSSKGDRRAYRRPRVRVGRRGLFGRHRVLSAVKRRLSVLEPGSLI</sequence>
<evidence type="ECO:0000313" key="4">
    <source>
        <dbReference type="Proteomes" id="UP000041254"/>
    </source>
</evidence>
<keyword evidence="2" id="KW-0472">Membrane</keyword>
<keyword evidence="2" id="KW-0812">Transmembrane</keyword>
<feature type="compositionally biased region" description="Low complexity" evidence="1">
    <location>
        <begin position="197"/>
        <end position="216"/>
    </location>
</feature>